<evidence type="ECO:0000256" key="7">
    <source>
        <dbReference type="SAM" id="MobiDB-lite"/>
    </source>
</evidence>
<dbReference type="SMART" id="SM00184">
    <property type="entry name" value="RING"/>
    <property type="match status" value="1"/>
</dbReference>
<evidence type="ECO:0000256" key="2">
    <source>
        <dbReference type="ARBA" id="ARBA00022737"/>
    </source>
</evidence>
<dbReference type="SUPFAM" id="SSF101898">
    <property type="entry name" value="NHL repeat"/>
    <property type="match status" value="1"/>
</dbReference>
<dbReference type="InterPro" id="IPR047153">
    <property type="entry name" value="TRIM45/56/19-like"/>
</dbReference>
<feature type="domain" description="RING-type" evidence="8">
    <location>
        <begin position="20"/>
        <end position="62"/>
    </location>
</feature>
<reference evidence="9 11" key="1">
    <citation type="submission" date="2022-05" db="EMBL/GenBank/DDBJ databases">
        <authorList>
            <consortium name="Genoscope - CEA"/>
            <person name="William W."/>
        </authorList>
    </citation>
    <scope>NUCLEOTIDE SEQUENCE [LARGE SCALE GENOMIC DNA]</scope>
</reference>
<protein>
    <recommendedName>
        <fullName evidence="8">RING-type domain-containing protein</fullName>
    </recommendedName>
</protein>
<dbReference type="InterPro" id="IPR011042">
    <property type="entry name" value="6-blade_b-propeller_TolB-like"/>
</dbReference>
<evidence type="ECO:0000313" key="9">
    <source>
        <dbReference type="EMBL" id="CAH3191014.1"/>
    </source>
</evidence>
<keyword evidence="3 5" id="KW-0863">Zinc-finger</keyword>
<dbReference type="EMBL" id="CALNXI010002834">
    <property type="protein sequence ID" value="CAH3191014.1"/>
    <property type="molecule type" value="Genomic_DNA"/>
</dbReference>
<dbReference type="InterPro" id="IPR001258">
    <property type="entry name" value="NHL_repeat"/>
</dbReference>
<organism evidence="9 11">
    <name type="scientific">Porites evermanni</name>
    <dbReference type="NCBI Taxonomy" id="104178"/>
    <lineage>
        <taxon>Eukaryota</taxon>
        <taxon>Metazoa</taxon>
        <taxon>Cnidaria</taxon>
        <taxon>Anthozoa</taxon>
        <taxon>Hexacorallia</taxon>
        <taxon>Scleractinia</taxon>
        <taxon>Fungiina</taxon>
        <taxon>Poritidae</taxon>
        <taxon>Porites</taxon>
    </lineage>
</organism>
<dbReference type="PANTHER" id="PTHR25462:SF296">
    <property type="entry name" value="MEIOTIC P26, ISOFORM F"/>
    <property type="match status" value="1"/>
</dbReference>
<dbReference type="InterPro" id="IPR017907">
    <property type="entry name" value="Znf_RING_CS"/>
</dbReference>
<evidence type="ECO:0000256" key="6">
    <source>
        <dbReference type="PROSITE-ProRule" id="PRU00504"/>
    </source>
</evidence>
<gene>
    <name evidence="9" type="ORF">PEVE_00021171</name>
    <name evidence="10" type="ORF">PEVE_00031675</name>
</gene>
<dbReference type="InterPro" id="IPR013083">
    <property type="entry name" value="Znf_RING/FYVE/PHD"/>
</dbReference>
<comment type="caution">
    <text evidence="9">The sequence shown here is derived from an EMBL/GenBank/DDBJ whole genome shotgun (WGS) entry which is preliminary data.</text>
</comment>
<evidence type="ECO:0000256" key="5">
    <source>
        <dbReference type="PROSITE-ProRule" id="PRU00175"/>
    </source>
</evidence>
<evidence type="ECO:0000256" key="4">
    <source>
        <dbReference type="ARBA" id="ARBA00022833"/>
    </source>
</evidence>
<keyword evidence="2" id="KW-0677">Repeat</keyword>
<dbReference type="PANTHER" id="PTHR25462">
    <property type="entry name" value="BONUS, ISOFORM C-RELATED"/>
    <property type="match status" value="1"/>
</dbReference>
<dbReference type="Proteomes" id="UP001159427">
    <property type="component" value="Unassembled WGS sequence"/>
</dbReference>
<dbReference type="EMBL" id="CALNXI010004555">
    <property type="protein sequence ID" value="CAH3196049.1"/>
    <property type="molecule type" value="Genomic_DNA"/>
</dbReference>
<dbReference type="InterPro" id="IPR027370">
    <property type="entry name" value="Znf-RING_euk"/>
</dbReference>
<dbReference type="PROSITE" id="PS00518">
    <property type="entry name" value="ZF_RING_1"/>
    <property type="match status" value="1"/>
</dbReference>
<feature type="region of interest" description="Disordered" evidence="7">
    <location>
        <begin position="1"/>
        <end position="20"/>
    </location>
</feature>
<feature type="compositionally biased region" description="Basic and acidic residues" evidence="7">
    <location>
        <begin position="130"/>
        <end position="141"/>
    </location>
</feature>
<dbReference type="Pfam" id="PF13445">
    <property type="entry name" value="zf-RING_UBOX"/>
    <property type="match status" value="1"/>
</dbReference>
<dbReference type="InterPro" id="IPR001841">
    <property type="entry name" value="Znf_RING"/>
</dbReference>
<name>A0ABN8SH50_9CNID</name>
<keyword evidence="1" id="KW-0479">Metal-binding</keyword>
<proteinExistence type="predicted"/>
<dbReference type="PROSITE" id="PS51125">
    <property type="entry name" value="NHL"/>
    <property type="match status" value="1"/>
</dbReference>
<evidence type="ECO:0000313" key="11">
    <source>
        <dbReference type="Proteomes" id="UP001159427"/>
    </source>
</evidence>
<sequence>MAFFQKAKRDSLPSSDSTSCPVCNEEYMEEPKQLPCLHTICQSCLSDIAPKNALKIFCPIDKQELPLPMGGIAMLPTDYRILRLVEAKSGQIKKERTERKPRERKATSERSERRKSKNTDEDSPPPLEEQEQRMKKQAQEMTEKLRKLLEEKEKELFKKIDEAIEREKRSLMNGGAENGDKKPPAIFLLDLTPSRKIIQSIKEEGLATIQGNRKAPTLLSDLNTSGITPIASIKNTAPNVSYRDAAEVIRSLKVPLQFKSFFNPGAVASNADGHLAVTDYGNECVWLFNPDGSFNCQVGQDGDVTMECPDGIFFLPNNNIVVSDGPLDGPQSIQLFDISGKFIRCLAEVDDDDDLSFSSIFVDADERILVACNGLRPCIQVYSKDGKEYSLEMELGEDQLVSPEKAIFYNGKFFVSDSDSKKNITMIKVFDAEGAFETSFDEDKYSLGQRDNMGIDIVYPIKITFDLSNNTLLAYHGIPREIRVLRPDGSQVSSMKTVSGARDIALTKDRQIVATCGEESILSRSVQILKFNGQ</sequence>
<keyword evidence="4" id="KW-0862">Zinc</keyword>
<dbReference type="Gene3D" id="3.30.40.10">
    <property type="entry name" value="Zinc/RING finger domain, C3HC4 (zinc finger)"/>
    <property type="match status" value="1"/>
</dbReference>
<evidence type="ECO:0000256" key="3">
    <source>
        <dbReference type="ARBA" id="ARBA00022771"/>
    </source>
</evidence>
<evidence type="ECO:0000313" key="10">
    <source>
        <dbReference type="EMBL" id="CAH3196049.1"/>
    </source>
</evidence>
<evidence type="ECO:0000259" key="8">
    <source>
        <dbReference type="PROSITE" id="PS50089"/>
    </source>
</evidence>
<dbReference type="SUPFAM" id="SSF57850">
    <property type="entry name" value="RING/U-box"/>
    <property type="match status" value="1"/>
</dbReference>
<dbReference type="Gene3D" id="2.120.10.30">
    <property type="entry name" value="TolB, C-terminal domain"/>
    <property type="match status" value="1"/>
</dbReference>
<accession>A0ABN8SH50</accession>
<feature type="compositionally biased region" description="Basic and acidic residues" evidence="7">
    <location>
        <begin position="91"/>
        <end position="120"/>
    </location>
</feature>
<keyword evidence="11" id="KW-1185">Reference proteome</keyword>
<dbReference type="PROSITE" id="PS50089">
    <property type="entry name" value="ZF_RING_2"/>
    <property type="match status" value="1"/>
</dbReference>
<feature type="region of interest" description="Disordered" evidence="7">
    <location>
        <begin position="91"/>
        <end position="141"/>
    </location>
</feature>
<evidence type="ECO:0000256" key="1">
    <source>
        <dbReference type="ARBA" id="ARBA00022723"/>
    </source>
</evidence>
<dbReference type="CDD" id="cd05819">
    <property type="entry name" value="NHL"/>
    <property type="match status" value="1"/>
</dbReference>
<feature type="repeat" description="NHL" evidence="6">
    <location>
        <begin position="261"/>
        <end position="291"/>
    </location>
</feature>